<feature type="transmembrane region" description="Helical" evidence="1">
    <location>
        <begin position="15"/>
        <end position="34"/>
    </location>
</feature>
<feature type="transmembrane region" description="Helical" evidence="1">
    <location>
        <begin position="130"/>
        <end position="150"/>
    </location>
</feature>
<sequence>MSDASPVLATDARRVAVMTVLTVLAGAVDAVSFLTMGKVFCALATGNVLFLSFALAGEGDVPVARPATAIGAFMAGAAVAGLVLQHLADRRGPWFPVGLLCEAVLLVSAGALALARNGTGAVPAADDHGVVALVALAMGVRASTVLRVHVPGMPTLLSQTAIAELINDVLRHPRVALRGMTAKQRLARMRWTATAGGIFSGGVLGTLLLVPLGTGRALLVIAAAVLLLAVTGMVTRRLGGTGAVGAG</sequence>
<dbReference type="PANTHER" id="PTHR37314:SF4">
    <property type="entry name" value="UPF0700 TRANSMEMBRANE PROTEIN YOAK"/>
    <property type="match status" value="1"/>
</dbReference>
<feature type="transmembrane region" description="Helical" evidence="1">
    <location>
        <begin position="191"/>
        <end position="210"/>
    </location>
</feature>
<gene>
    <name evidence="2" type="ORF">GCM10010104_58910</name>
</gene>
<feature type="transmembrane region" description="Helical" evidence="1">
    <location>
        <begin position="96"/>
        <end position="115"/>
    </location>
</feature>
<keyword evidence="1" id="KW-0812">Transmembrane</keyword>
<protein>
    <recommendedName>
        <fullName evidence="4">DUF1275 domain-containing protein</fullName>
    </recommendedName>
</protein>
<organism evidence="2 3">
    <name type="scientific">Streptomyces indiaensis</name>
    <dbReference type="NCBI Taxonomy" id="284033"/>
    <lineage>
        <taxon>Bacteria</taxon>
        <taxon>Bacillati</taxon>
        <taxon>Actinomycetota</taxon>
        <taxon>Actinomycetes</taxon>
        <taxon>Kitasatosporales</taxon>
        <taxon>Streptomycetaceae</taxon>
        <taxon>Streptomyces</taxon>
    </lineage>
</organism>
<proteinExistence type="predicted"/>
<evidence type="ECO:0000256" key="1">
    <source>
        <dbReference type="SAM" id="Phobius"/>
    </source>
</evidence>
<feature type="transmembrane region" description="Helical" evidence="1">
    <location>
        <begin position="63"/>
        <end position="84"/>
    </location>
</feature>
<name>A0ABN3ED20_9ACTN</name>
<feature type="transmembrane region" description="Helical" evidence="1">
    <location>
        <begin position="216"/>
        <end position="234"/>
    </location>
</feature>
<dbReference type="RefSeq" id="WP_234848616.1">
    <property type="nucleotide sequence ID" value="NZ_BAAART010000157.1"/>
</dbReference>
<dbReference type="EMBL" id="BAAART010000157">
    <property type="protein sequence ID" value="GAA2254098.1"/>
    <property type="molecule type" value="Genomic_DNA"/>
</dbReference>
<keyword evidence="1" id="KW-0472">Membrane</keyword>
<feature type="transmembrane region" description="Helical" evidence="1">
    <location>
        <begin position="39"/>
        <end position="57"/>
    </location>
</feature>
<reference evidence="2 3" key="1">
    <citation type="journal article" date="2019" name="Int. J. Syst. Evol. Microbiol.">
        <title>The Global Catalogue of Microorganisms (GCM) 10K type strain sequencing project: providing services to taxonomists for standard genome sequencing and annotation.</title>
        <authorList>
            <consortium name="The Broad Institute Genomics Platform"/>
            <consortium name="The Broad Institute Genome Sequencing Center for Infectious Disease"/>
            <person name="Wu L."/>
            <person name="Ma J."/>
        </authorList>
    </citation>
    <scope>NUCLEOTIDE SEQUENCE [LARGE SCALE GENOMIC DNA]</scope>
    <source>
        <strain evidence="2 3">JCM 3053</strain>
    </source>
</reference>
<evidence type="ECO:0008006" key="4">
    <source>
        <dbReference type="Google" id="ProtNLM"/>
    </source>
</evidence>
<dbReference type="PANTHER" id="PTHR37314">
    <property type="entry name" value="SLR0142 PROTEIN"/>
    <property type="match status" value="1"/>
</dbReference>
<accession>A0ABN3ED20</accession>
<dbReference type="Proteomes" id="UP001501474">
    <property type="component" value="Unassembled WGS sequence"/>
</dbReference>
<dbReference type="InterPro" id="IPR010699">
    <property type="entry name" value="DUF1275"/>
</dbReference>
<comment type="caution">
    <text evidence="2">The sequence shown here is derived from an EMBL/GenBank/DDBJ whole genome shotgun (WGS) entry which is preliminary data.</text>
</comment>
<keyword evidence="3" id="KW-1185">Reference proteome</keyword>
<dbReference type="Pfam" id="PF06912">
    <property type="entry name" value="DUF1275"/>
    <property type="match status" value="1"/>
</dbReference>
<evidence type="ECO:0000313" key="3">
    <source>
        <dbReference type="Proteomes" id="UP001501474"/>
    </source>
</evidence>
<keyword evidence="1" id="KW-1133">Transmembrane helix</keyword>
<evidence type="ECO:0000313" key="2">
    <source>
        <dbReference type="EMBL" id="GAA2254098.1"/>
    </source>
</evidence>